<sequence>MQRSFFDYILITLKGLAIGAADVVPGVSGGTIAFISGIYEELLTSINKINLKALKTLGTEGFSSFWKTINGNFLIALFLGIGVSIFSLAKVIRWLLEHHPLLLWAFFFGLILASIYFLGKDIKKWNLGVVSALLIGCLLAFWITSLPPWQGEHGYLFLFLSGALAICAMILPGISGAFILVLLGAYHTILSAISELNFKILATVGCGAIVGLLNFASLLKWMFTHYKNTTVALMTGFIIGSLNKIWPWKQTVSTYVDAHGNLKPFLEKNVLPFAYEGNPKTLQVILMTLIGFFIIFLLERFAVSLKKANTK</sequence>
<keyword evidence="1" id="KW-1133">Transmembrane helix</keyword>
<feature type="transmembrane region" description="Helical" evidence="1">
    <location>
        <begin position="198"/>
        <end position="219"/>
    </location>
</feature>
<dbReference type="PANTHER" id="PTHR37308">
    <property type="entry name" value="INTEGRAL MEMBRANE PROTEIN"/>
    <property type="match status" value="1"/>
</dbReference>
<dbReference type="EMBL" id="CDOK01000117">
    <property type="protein sequence ID" value="CEN49903.1"/>
    <property type="molecule type" value="Genomic_DNA"/>
</dbReference>
<proteinExistence type="predicted"/>
<keyword evidence="1" id="KW-0812">Transmembrane</keyword>
<gene>
    <name evidence="2" type="ORF">CCAN11_2030008</name>
</gene>
<evidence type="ECO:0000313" key="3">
    <source>
        <dbReference type="Proteomes" id="UP000039370"/>
    </source>
</evidence>
<protein>
    <recommendedName>
        <fullName evidence="4">DUF368 domain-containing protein</fullName>
    </recommendedName>
</protein>
<name>A0A0B7IIV1_9FLAO</name>
<dbReference type="AlphaFoldDB" id="A0A0B7IIV1"/>
<dbReference type="PANTHER" id="PTHR37308:SF1">
    <property type="entry name" value="POLYPRENYL-PHOSPHATE TRANSPORTER"/>
    <property type="match status" value="1"/>
</dbReference>
<feature type="transmembrane region" description="Helical" evidence="1">
    <location>
        <begin position="125"/>
        <end position="143"/>
    </location>
</feature>
<accession>A0A0B7IIV1</accession>
<reference evidence="3" key="1">
    <citation type="submission" date="2015-01" db="EMBL/GenBank/DDBJ databases">
        <authorList>
            <person name="MANFREDI Pablo"/>
        </authorList>
    </citation>
    <scope>NUCLEOTIDE SEQUENCE [LARGE SCALE GENOMIC DNA]</scope>
    <source>
        <strain evidence="3">Cc11</strain>
    </source>
</reference>
<evidence type="ECO:0000313" key="2">
    <source>
        <dbReference type="EMBL" id="CEN49903.1"/>
    </source>
</evidence>
<dbReference type="InterPro" id="IPR007163">
    <property type="entry name" value="VCA0040-like"/>
</dbReference>
<dbReference type="Proteomes" id="UP000039370">
    <property type="component" value="Unassembled WGS sequence"/>
</dbReference>
<keyword evidence="1" id="KW-0472">Membrane</keyword>
<feature type="transmembrane region" description="Helical" evidence="1">
    <location>
        <begin position="73"/>
        <end position="95"/>
    </location>
</feature>
<feature type="transmembrane region" description="Helical" evidence="1">
    <location>
        <begin position="155"/>
        <end position="186"/>
    </location>
</feature>
<organism evidence="2 3">
    <name type="scientific">Capnocytophaga canimorsus</name>
    <dbReference type="NCBI Taxonomy" id="28188"/>
    <lineage>
        <taxon>Bacteria</taxon>
        <taxon>Pseudomonadati</taxon>
        <taxon>Bacteroidota</taxon>
        <taxon>Flavobacteriia</taxon>
        <taxon>Flavobacteriales</taxon>
        <taxon>Flavobacteriaceae</taxon>
        <taxon>Capnocytophaga</taxon>
    </lineage>
</organism>
<evidence type="ECO:0000256" key="1">
    <source>
        <dbReference type="SAM" id="Phobius"/>
    </source>
</evidence>
<feature type="transmembrane region" description="Helical" evidence="1">
    <location>
        <begin position="101"/>
        <end position="118"/>
    </location>
</feature>
<dbReference type="Pfam" id="PF04018">
    <property type="entry name" value="VCA0040-like"/>
    <property type="match status" value="1"/>
</dbReference>
<evidence type="ECO:0008006" key="4">
    <source>
        <dbReference type="Google" id="ProtNLM"/>
    </source>
</evidence>
<feature type="transmembrane region" description="Helical" evidence="1">
    <location>
        <begin position="282"/>
        <end position="303"/>
    </location>
</feature>